<feature type="chain" id="PRO_5012702760" description="Lipoprotein" evidence="1">
    <location>
        <begin position="18"/>
        <end position="387"/>
    </location>
</feature>
<sequence length="387" mass="43800">MRILLITGFAILLSACAANQPNEQGRRPGGPEYPPVSLFYKYLSEELRLECNQFSSRSVLHHCVDNQFDLTSLKHALSRSGSFLQVALGQKEQDYQLLASIAVLDEETGGEIGNAALSGATLMMLPIVMEKTIRAEIVVTWKEVPIKRYDYTIPFEYSASIFNAGSYDDSIAAHIAEKLLSDLEQENVFAGAYLMAALQASDYENDLSVPETIEDYLFDEKYIHNNPFFGALLTFQHRQFAFDRAEVYIYPIRSTDWTDTATITQGEAENLRRDLKLMQREGQFKEVVLDSVEPLNWKVGGKEIFGSFYSNTLTDVEGQQVRTATYVFTKGDKFVRIRAIFPVQEGSATAESPDKFVHTLLEEVSLPEESLFMARLRQQRRQTEIGM</sequence>
<organism evidence="2 3">
    <name type="scientific">Microbulbifer donghaiensis</name>
    <dbReference type="NCBI Taxonomy" id="494016"/>
    <lineage>
        <taxon>Bacteria</taxon>
        <taxon>Pseudomonadati</taxon>
        <taxon>Pseudomonadota</taxon>
        <taxon>Gammaproteobacteria</taxon>
        <taxon>Cellvibrionales</taxon>
        <taxon>Microbulbiferaceae</taxon>
        <taxon>Microbulbifer</taxon>
    </lineage>
</organism>
<gene>
    <name evidence="2" type="ORF">SAMN04487965_2963</name>
</gene>
<reference evidence="3" key="1">
    <citation type="submission" date="2016-11" db="EMBL/GenBank/DDBJ databases">
        <authorList>
            <person name="Varghese N."/>
            <person name="Submissions S."/>
        </authorList>
    </citation>
    <scope>NUCLEOTIDE SEQUENCE [LARGE SCALE GENOMIC DNA]</scope>
    <source>
        <strain evidence="3">CGMCC 1.7063</strain>
    </source>
</reference>
<dbReference type="AlphaFoldDB" id="A0A1M5FLE0"/>
<proteinExistence type="predicted"/>
<accession>A0A1M5FLE0</accession>
<dbReference type="EMBL" id="FQVA01000004">
    <property type="protein sequence ID" value="SHF92340.1"/>
    <property type="molecule type" value="Genomic_DNA"/>
</dbReference>
<dbReference type="OrthoDB" id="6321207at2"/>
<dbReference type="PROSITE" id="PS51257">
    <property type="entry name" value="PROKAR_LIPOPROTEIN"/>
    <property type="match status" value="1"/>
</dbReference>
<feature type="signal peptide" evidence="1">
    <location>
        <begin position="1"/>
        <end position="17"/>
    </location>
</feature>
<evidence type="ECO:0000313" key="3">
    <source>
        <dbReference type="Proteomes" id="UP000184170"/>
    </source>
</evidence>
<dbReference type="RefSeq" id="WP_073276500.1">
    <property type="nucleotide sequence ID" value="NZ_FQVA01000004.1"/>
</dbReference>
<name>A0A1M5FLE0_9GAMM</name>
<keyword evidence="1" id="KW-0732">Signal</keyword>
<dbReference type="Proteomes" id="UP000184170">
    <property type="component" value="Unassembled WGS sequence"/>
</dbReference>
<evidence type="ECO:0008006" key="4">
    <source>
        <dbReference type="Google" id="ProtNLM"/>
    </source>
</evidence>
<evidence type="ECO:0000256" key="1">
    <source>
        <dbReference type="SAM" id="SignalP"/>
    </source>
</evidence>
<protein>
    <recommendedName>
        <fullName evidence="4">Lipoprotein</fullName>
    </recommendedName>
</protein>
<keyword evidence="3" id="KW-1185">Reference proteome</keyword>
<evidence type="ECO:0000313" key="2">
    <source>
        <dbReference type="EMBL" id="SHF92340.1"/>
    </source>
</evidence>